<reference evidence="1" key="1">
    <citation type="submission" date="2023-06" db="EMBL/GenBank/DDBJ databases">
        <title>Genome-scale phylogeny and comparative genomics of the fungal order Sordariales.</title>
        <authorList>
            <consortium name="Lawrence Berkeley National Laboratory"/>
            <person name="Hensen N."/>
            <person name="Bonometti L."/>
            <person name="Westerberg I."/>
            <person name="Brannstrom I.O."/>
            <person name="Guillou S."/>
            <person name="Cros-Aarteil S."/>
            <person name="Calhoun S."/>
            <person name="Haridas S."/>
            <person name="Kuo A."/>
            <person name="Mondo S."/>
            <person name="Pangilinan J."/>
            <person name="Riley R."/>
            <person name="LaButti K."/>
            <person name="Andreopoulos B."/>
            <person name="Lipzen A."/>
            <person name="Chen C."/>
            <person name="Yanf M."/>
            <person name="Daum C."/>
            <person name="Ng V."/>
            <person name="Clum A."/>
            <person name="Steindorff A."/>
            <person name="Ohm R."/>
            <person name="Martin F."/>
            <person name="Silar P."/>
            <person name="Natvig D."/>
            <person name="Lalanne C."/>
            <person name="Gautier V."/>
            <person name="Ament-velasquez S.L."/>
            <person name="Kruys A."/>
            <person name="Hutchinson M.I."/>
            <person name="Powell A.J."/>
            <person name="Barry K."/>
            <person name="Miller A.N."/>
            <person name="Grigoriev I.V."/>
            <person name="Debuchy R."/>
            <person name="Gladieux P."/>
            <person name="Thoren M.H."/>
            <person name="Johannesson H."/>
        </authorList>
    </citation>
    <scope>NUCLEOTIDE SEQUENCE</scope>
    <source>
        <strain evidence="1">SMH3187-1</strain>
    </source>
</reference>
<dbReference type="Proteomes" id="UP001172155">
    <property type="component" value="Unassembled WGS sequence"/>
</dbReference>
<keyword evidence="2" id="KW-1185">Reference proteome</keyword>
<comment type="caution">
    <text evidence="1">The sequence shown here is derived from an EMBL/GenBank/DDBJ whole genome shotgun (WGS) entry which is preliminary data.</text>
</comment>
<dbReference type="EMBL" id="JAUKUD010000002">
    <property type="protein sequence ID" value="KAK0752560.1"/>
    <property type="molecule type" value="Genomic_DNA"/>
</dbReference>
<organism evidence="1 2">
    <name type="scientific">Schizothecium vesticola</name>
    <dbReference type="NCBI Taxonomy" id="314040"/>
    <lineage>
        <taxon>Eukaryota</taxon>
        <taxon>Fungi</taxon>
        <taxon>Dikarya</taxon>
        <taxon>Ascomycota</taxon>
        <taxon>Pezizomycotina</taxon>
        <taxon>Sordariomycetes</taxon>
        <taxon>Sordariomycetidae</taxon>
        <taxon>Sordariales</taxon>
        <taxon>Schizotheciaceae</taxon>
        <taxon>Schizothecium</taxon>
    </lineage>
</organism>
<proteinExistence type="predicted"/>
<name>A0AA40F7G2_9PEZI</name>
<protein>
    <submittedName>
        <fullName evidence="1">Uncharacterized protein</fullName>
    </submittedName>
</protein>
<evidence type="ECO:0000313" key="1">
    <source>
        <dbReference type="EMBL" id="KAK0752560.1"/>
    </source>
</evidence>
<sequence length="108" mass="12142">MDTFMGSVGAKGHDHNSDWRDGGILQAEQWRGCLLFSVLFIEEGDRCEYCISCLTPSTERGDQETDDKPQGASQLPLDLDWRCDGRDHLVLPFVQTHTVGNLVQIFTI</sequence>
<gene>
    <name evidence="1" type="ORF">B0T18DRAFT_405115</name>
</gene>
<accession>A0AA40F7G2</accession>
<evidence type="ECO:0000313" key="2">
    <source>
        <dbReference type="Proteomes" id="UP001172155"/>
    </source>
</evidence>
<dbReference type="AlphaFoldDB" id="A0AA40F7G2"/>